<keyword evidence="1" id="KW-0472">Membrane</keyword>
<organism evidence="2">
    <name type="scientific">marine sediment metagenome</name>
    <dbReference type="NCBI Taxonomy" id="412755"/>
    <lineage>
        <taxon>unclassified sequences</taxon>
        <taxon>metagenomes</taxon>
        <taxon>ecological metagenomes</taxon>
    </lineage>
</organism>
<protein>
    <submittedName>
        <fullName evidence="2">Uncharacterized protein</fullName>
    </submittedName>
</protein>
<evidence type="ECO:0000256" key="1">
    <source>
        <dbReference type="SAM" id="Phobius"/>
    </source>
</evidence>
<sequence length="60" mass="6450">MASPGRKEISPIPWWGSLLCIIVGIGAWIASALLNIAPLGEASRLLVYAPLGHLFSMSFR</sequence>
<evidence type="ECO:0000313" key="2">
    <source>
        <dbReference type="EMBL" id="GAI63546.1"/>
    </source>
</evidence>
<feature type="transmembrane region" description="Helical" evidence="1">
    <location>
        <begin position="12"/>
        <end position="34"/>
    </location>
</feature>
<reference evidence="2" key="1">
    <citation type="journal article" date="2014" name="Front. Microbiol.">
        <title>High frequency of phylogenetically diverse reductive dehalogenase-homologous genes in deep subseafloor sedimentary metagenomes.</title>
        <authorList>
            <person name="Kawai M."/>
            <person name="Futagami T."/>
            <person name="Toyoda A."/>
            <person name="Takaki Y."/>
            <person name="Nishi S."/>
            <person name="Hori S."/>
            <person name="Arai W."/>
            <person name="Tsubouchi T."/>
            <person name="Morono Y."/>
            <person name="Uchiyama I."/>
            <person name="Ito T."/>
            <person name="Fujiyama A."/>
            <person name="Inagaki F."/>
            <person name="Takami H."/>
        </authorList>
    </citation>
    <scope>NUCLEOTIDE SEQUENCE</scope>
    <source>
        <strain evidence="2">Expedition CK06-06</strain>
    </source>
</reference>
<gene>
    <name evidence="2" type="ORF">S12H4_05362</name>
</gene>
<dbReference type="AlphaFoldDB" id="X1R960"/>
<keyword evidence="1" id="KW-0812">Transmembrane</keyword>
<keyword evidence="1" id="KW-1133">Transmembrane helix</keyword>
<name>X1R960_9ZZZZ</name>
<dbReference type="EMBL" id="BARW01001762">
    <property type="protein sequence ID" value="GAI63546.1"/>
    <property type="molecule type" value="Genomic_DNA"/>
</dbReference>
<proteinExistence type="predicted"/>
<comment type="caution">
    <text evidence="2">The sequence shown here is derived from an EMBL/GenBank/DDBJ whole genome shotgun (WGS) entry which is preliminary data.</text>
</comment>
<accession>X1R960</accession>